<name>A0A0F9HF90_9ZZZZ</name>
<gene>
    <name evidence="1" type="ORF">LCGC14_1712570</name>
</gene>
<feature type="non-terminal residue" evidence="1">
    <location>
        <position position="1"/>
    </location>
</feature>
<proteinExistence type="predicted"/>
<organism evidence="1">
    <name type="scientific">marine sediment metagenome</name>
    <dbReference type="NCBI Taxonomy" id="412755"/>
    <lineage>
        <taxon>unclassified sequences</taxon>
        <taxon>metagenomes</taxon>
        <taxon>ecological metagenomes</taxon>
    </lineage>
</organism>
<evidence type="ECO:0000313" key="1">
    <source>
        <dbReference type="EMBL" id="KKM13802.1"/>
    </source>
</evidence>
<comment type="caution">
    <text evidence="1">The sequence shown here is derived from an EMBL/GenBank/DDBJ whole genome shotgun (WGS) entry which is preliminary data.</text>
</comment>
<accession>A0A0F9HF90</accession>
<dbReference type="AlphaFoldDB" id="A0A0F9HF90"/>
<reference evidence="1" key="1">
    <citation type="journal article" date="2015" name="Nature">
        <title>Complex archaea that bridge the gap between prokaryotes and eukaryotes.</title>
        <authorList>
            <person name="Spang A."/>
            <person name="Saw J.H."/>
            <person name="Jorgensen S.L."/>
            <person name="Zaremba-Niedzwiedzka K."/>
            <person name="Martijn J."/>
            <person name="Lind A.E."/>
            <person name="van Eijk R."/>
            <person name="Schleper C."/>
            <person name="Guy L."/>
            <person name="Ettema T.J."/>
        </authorList>
    </citation>
    <scope>NUCLEOTIDE SEQUENCE</scope>
</reference>
<dbReference type="EMBL" id="LAZR01015296">
    <property type="protein sequence ID" value="KKM13802.1"/>
    <property type="molecule type" value="Genomic_DNA"/>
</dbReference>
<sequence>SQGRTAIRSAVGGNAQIIVSESVMESLTDAEAIQLDVDMNTFGGRQHTAHLVYVLADDPATQDPDYNWKSLADWKLLIPSATWIDAKTGEVLE</sequence>
<protein>
    <submittedName>
        <fullName evidence="1">Uncharacterized protein</fullName>
    </submittedName>
</protein>